<feature type="region of interest" description="Disordered" evidence="1">
    <location>
        <begin position="19"/>
        <end position="67"/>
    </location>
</feature>
<proteinExistence type="predicted"/>
<gene>
    <name evidence="2" type="ORF">O181_090991</name>
</gene>
<organism evidence="2 3">
    <name type="scientific">Austropuccinia psidii MF-1</name>
    <dbReference type="NCBI Taxonomy" id="1389203"/>
    <lineage>
        <taxon>Eukaryota</taxon>
        <taxon>Fungi</taxon>
        <taxon>Dikarya</taxon>
        <taxon>Basidiomycota</taxon>
        <taxon>Pucciniomycotina</taxon>
        <taxon>Pucciniomycetes</taxon>
        <taxon>Pucciniales</taxon>
        <taxon>Sphaerophragmiaceae</taxon>
        <taxon>Austropuccinia</taxon>
    </lineage>
</organism>
<keyword evidence="3" id="KW-1185">Reference proteome</keyword>
<reference evidence="2" key="1">
    <citation type="submission" date="2021-03" db="EMBL/GenBank/DDBJ databases">
        <title>Draft genome sequence of rust myrtle Austropuccinia psidii MF-1, a brazilian biotype.</title>
        <authorList>
            <person name="Quecine M.C."/>
            <person name="Pachon D.M.R."/>
            <person name="Bonatelli M.L."/>
            <person name="Correr F.H."/>
            <person name="Franceschini L.M."/>
            <person name="Leite T.F."/>
            <person name="Margarido G.R.A."/>
            <person name="Almeida C.A."/>
            <person name="Ferrarezi J.A."/>
            <person name="Labate C.A."/>
        </authorList>
    </citation>
    <scope>NUCLEOTIDE SEQUENCE</scope>
    <source>
        <strain evidence="2">MF-1</strain>
    </source>
</reference>
<sequence>MPIQHSPPARQTISQARAQADLTPTRRAPLDGIPAVPHLRATFGRGPILEGEAQSRKERRGPRRSSAFLGVVGGFPGTSRTIFRGPGEDCEEEEENSVYEEASYGTEGVPAPGGHSKSEPSLLEIMQKMAQIMANLQADSSSEASRPPAFKTPLMKALEYFYRIQPFKARSFIESCQLIFHNDLANFSQDRKKALYTTSFFIGRAAKWIEPYLSNLTNQDEN</sequence>
<comment type="caution">
    <text evidence="2">The sequence shown here is derived from an EMBL/GenBank/DDBJ whole genome shotgun (WGS) entry which is preliminary data.</text>
</comment>
<evidence type="ECO:0000313" key="2">
    <source>
        <dbReference type="EMBL" id="MBW0551276.1"/>
    </source>
</evidence>
<protein>
    <recommendedName>
        <fullName evidence="4">DUF4939 domain-containing protein</fullName>
    </recommendedName>
</protein>
<evidence type="ECO:0000256" key="1">
    <source>
        <dbReference type="SAM" id="MobiDB-lite"/>
    </source>
</evidence>
<evidence type="ECO:0008006" key="4">
    <source>
        <dbReference type="Google" id="ProtNLM"/>
    </source>
</evidence>
<name>A0A9Q3IWJ1_9BASI</name>
<dbReference type="AlphaFoldDB" id="A0A9Q3IWJ1"/>
<dbReference type="EMBL" id="AVOT02057107">
    <property type="protein sequence ID" value="MBW0551276.1"/>
    <property type="molecule type" value="Genomic_DNA"/>
</dbReference>
<evidence type="ECO:0000313" key="3">
    <source>
        <dbReference type="Proteomes" id="UP000765509"/>
    </source>
</evidence>
<dbReference type="Proteomes" id="UP000765509">
    <property type="component" value="Unassembled WGS sequence"/>
</dbReference>
<accession>A0A9Q3IWJ1</accession>